<gene>
    <name evidence="2" type="ORF">LXT13_18850</name>
</gene>
<dbReference type="Pfam" id="PF01569">
    <property type="entry name" value="PAP2"/>
    <property type="match status" value="1"/>
</dbReference>
<dbReference type="InterPro" id="IPR000326">
    <property type="entry name" value="PAP2/HPO"/>
</dbReference>
<dbReference type="SUPFAM" id="SSF48317">
    <property type="entry name" value="Acid phosphatase/Vanadium-dependent haloperoxidase"/>
    <property type="match status" value="1"/>
</dbReference>
<evidence type="ECO:0000313" key="3">
    <source>
        <dbReference type="Proteomes" id="UP001200741"/>
    </source>
</evidence>
<accession>A0ABS8XYS9</accession>
<evidence type="ECO:0000259" key="1">
    <source>
        <dbReference type="Pfam" id="PF01569"/>
    </source>
</evidence>
<name>A0ABS8XYS9_9BURK</name>
<sequence>MTHYKRFQIGDWDPDYLDLASQETYFVPQVWGQLVALKPPPGDEEGECVAVARKNTPAIRTPERIRDILDQEKDWTGLVAPVMAVLPGAVPDAQLSQSKKPETWRMIKLALYDLQPGLFFQKALINRARPDRTCDQLPRPVIETPGHPAYPAGHAAQAFSVALLLGGLFTQAPKTQQALLQAAAVVADNRVIAGVHFPSDCEAGRQLALHFVPLLRRNPLFERHVDAARAEWNAAPPA</sequence>
<evidence type="ECO:0000313" key="2">
    <source>
        <dbReference type="EMBL" id="MCE4556458.1"/>
    </source>
</evidence>
<keyword evidence="3" id="KW-1185">Reference proteome</keyword>
<organism evidence="2 3">
    <name type="scientific">Pelomonas cellulosilytica</name>
    <dbReference type="NCBI Taxonomy" id="2906762"/>
    <lineage>
        <taxon>Bacteria</taxon>
        <taxon>Pseudomonadati</taxon>
        <taxon>Pseudomonadota</taxon>
        <taxon>Betaproteobacteria</taxon>
        <taxon>Burkholderiales</taxon>
        <taxon>Sphaerotilaceae</taxon>
        <taxon>Roseateles</taxon>
    </lineage>
</organism>
<protein>
    <submittedName>
        <fullName evidence="2">Phosphatase PAP2 family protein</fullName>
    </submittedName>
</protein>
<dbReference type="EMBL" id="JAJTWU010000007">
    <property type="protein sequence ID" value="MCE4556458.1"/>
    <property type="molecule type" value="Genomic_DNA"/>
</dbReference>
<proteinExistence type="predicted"/>
<dbReference type="InterPro" id="IPR036938">
    <property type="entry name" value="PAP2/HPO_sf"/>
</dbReference>
<feature type="domain" description="Phosphatidic acid phosphatase type 2/haloperoxidase" evidence="1">
    <location>
        <begin position="122"/>
        <end position="215"/>
    </location>
</feature>
<dbReference type="Proteomes" id="UP001200741">
    <property type="component" value="Unassembled WGS sequence"/>
</dbReference>
<comment type="caution">
    <text evidence="2">The sequence shown here is derived from an EMBL/GenBank/DDBJ whole genome shotgun (WGS) entry which is preliminary data.</text>
</comment>
<dbReference type="RefSeq" id="WP_233373492.1">
    <property type="nucleotide sequence ID" value="NZ_JAJTWU010000007.1"/>
</dbReference>
<dbReference type="Gene3D" id="1.20.144.10">
    <property type="entry name" value="Phosphatidic acid phosphatase type 2/haloperoxidase"/>
    <property type="match status" value="1"/>
</dbReference>
<reference evidence="2 3" key="1">
    <citation type="submission" date="2021-12" db="EMBL/GenBank/DDBJ databases">
        <title>Genome seq of P8.</title>
        <authorList>
            <person name="Seo T."/>
        </authorList>
    </citation>
    <scope>NUCLEOTIDE SEQUENCE [LARGE SCALE GENOMIC DNA]</scope>
    <source>
        <strain evidence="2 3">P8</strain>
    </source>
</reference>